<gene>
    <name evidence="2" type="primary">mtnN_1</name>
    <name evidence="2" type="ORF">Pan189_05730</name>
</gene>
<dbReference type="EMBL" id="CP036268">
    <property type="protein sequence ID" value="QDT36218.1"/>
    <property type="molecule type" value="Genomic_DNA"/>
</dbReference>
<dbReference type="CDD" id="cd17877">
    <property type="entry name" value="NP_MTAN-like"/>
    <property type="match status" value="1"/>
</dbReference>
<dbReference type="GO" id="GO:0019284">
    <property type="term" value="P:L-methionine salvage from S-adenosylmethionine"/>
    <property type="evidence" value="ECO:0007669"/>
    <property type="project" value="TreeGrafter"/>
</dbReference>
<dbReference type="AlphaFoldDB" id="A0A517QXA7"/>
<accession>A0A517QXA7</accession>
<dbReference type="PANTHER" id="PTHR46832:SF1">
    <property type="entry name" value="5'-METHYLTHIOADENOSINE_S-ADENOSYLHOMOCYSTEINE NUCLEOSIDASE"/>
    <property type="match status" value="1"/>
</dbReference>
<dbReference type="Gene3D" id="3.40.50.1580">
    <property type="entry name" value="Nucleoside phosphorylase domain"/>
    <property type="match status" value="2"/>
</dbReference>
<evidence type="ECO:0000259" key="1">
    <source>
        <dbReference type="Pfam" id="PF01048"/>
    </source>
</evidence>
<reference evidence="2 3" key="1">
    <citation type="submission" date="2019-02" db="EMBL/GenBank/DDBJ databases">
        <title>Deep-cultivation of Planctomycetes and their phenomic and genomic characterization uncovers novel biology.</title>
        <authorList>
            <person name="Wiegand S."/>
            <person name="Jogler M."/>
            <person name="Boedeker C."/>
            <person name="Pinto D."/>
            <person name="Vollmers J."/>
            <person name="Rivas-Marin E."/>
            <person name="Kohn T."/>
            <person name="Peeters S.H."/>
            <person name="Heuer A."/>
            <person name="Rast P."/>
            <person name="Oberbeckmann S."/>
            <person name="Bunk B."/>
            <person name="Jeske O."/>
            <person name="Meyerdierks A."/>
            <person name="Storesund J.E."/>
            <person name="Kallscheuer N."/>
            <person name="Luecker S."/>
            <person name="Lage O.M."/>
            <person name="Pohl T."/>
            <person name="Merkel B.J."/>
            <person name="Hornburger P."/>
            <person name="Mueller R.-W."/>
            <person name="Bruemmer F."/>
            <person name="Labrenz M."/>
            <person name="Spormann A.M."/>
            <person name="Op den Camp H."/>
            <person name="Overmann J."/>
            <person name="Amann R."/>
            <person name="Jetten M.S.M."/>
            <person name="Mascher T."/>
            <person name="Medema M.H."/>
            <person name="Devos D.P."/>
            <person name="Kaster A.-K."/>
            <person name="Ovreas L."/>
            <person name="Rohde M."/>
            <person name="Galperin M.Y."/>
            <person name="Jogler C."/>
        </authorList>
    </citation>
    <scope>NUCLEOTIDE SEQUENCE [LARGE SCALE GENOMIC DNA]</scope>
    <source>
        <strain evidence="2 3">Pan189</strain>
    </source>
</reference>
<dbReference type="OrthoDB" id="261107at2"/>
<dbReference type="KEGG" id="svp:Pan189_05730"/>
<feature type="domain" description="Nucleoside phosphorylase" evidence="1">
    <location>
        <begin position="124"/>
        <end position="189"/>
    </location>
</feature>
<keyword evidence="2" id="KW-0326">Glycosidase</keyword>
<dbReference type="GO" id="GO:0008782">
    <property type="term" value="F:adenosylhomocysteine nucleosidase activity"/>
    <property type="evidence" value="ECO:0007669"/>
    <property type="project" value="UniProtKB-EC"/>
</dbReference>
<evidence type="ECO:0000313" key="3">
    <source>
        <dbReference type="Proteomes" id="UP000317318"/>
    </source>
</evidence>
<dbReference type="SUPFAM" id="SSF53167">
    <property type="entry name" value="Purine and uridine phosphorylases"/>
    <property type="match status" value="1"/>
</dbReference>
<evidence type="ECO:0000313" key="2">
    <source>
        <dbReference type="EMBL" id="QDT36218.1"/>
    </source>
</evidence>
<dbReference type="Proteomes" id="UP000317318">
    <property type="component" value="Chromosome"/>
</dbReference>
<dbReference type="RefSeq" id="WP_145362438.1">
    <property type="nucleotide sequence ID" value="NZ_CP036268.1"/>
</dbReference>
<dbReference type="GO" id="GO:0008930">
    <property type="term" value="F:methylthioadenosine nucleosidase activity"/>
    <property type="evidence" value="ECO:0007669"/>
    <property type="project" value="TreeGrafter"/>
</dbReference>
<organism evidence="2 3">
    <name type="scientific">Stratiformator vulcanicus</name>
    <dbReference type="NCBI Taxonomy" id="2527980"/>
    <lineage>
        <taxon>Bacteria</taxon>
        <taxon>Pseudomonadati</taxon>
        <taxon>Planctomycetota</taxon>
        <taxon>Planctomycetia</taxon>
        <taxon>Planctomycetales</taxon>
        <taxon>Planctomycetaceae</taxon>
        <taxon>Stratiformator</taxon>
    </lineage>
</organism>
<feature type="domain" description="Nucleoside phosphorylase" evidence="1">
    <location>
        <begin position="15"/>
        <end position="114"/>
    </location>
</feature>
<keyword evidence="3" id="KW-1185">Reference proteome</keyword>
<keyword evidence="2" id="KW-0378">Hydrolase</keyword>
<name>A0A517QXA7_9PLAN</name>
<dbReference type="EC" id="3.2.2.9" evidence="2"/>
<dbReference type="Pfam" id="PF01048">
    <property type="entry name" value="PNP_UDP_1"/>
    <property type="match status" value="2"/>
</dbReference>
<dbReference type="InterPro" id="IPR035994">
    <property type="entry name" value="Nucleoside_phosphorylase_sf"/>
</dbReference>
<proteinExistence type="predicted"/>
<dbReference type="InterPro" id="IPR000845">
    <property type="entry name" value="Nucleoside_phosphorylase_d"/>
</dbReference>
<sequence length="251" mass="26435">MTDHLSESSNRREAVAIVAALALELGPIRRLCQIESKTTTRDFTFETGTLGDTPIVLACSGPGREKARRATQAVLDAHPIGCVVSCGLAGALADELPLGAIVVADGVIDTEGGRIDLSPVVAPDIERRLFVGKLLTSGRVITRVDEKRRLGEETGALAVDMETFGTAACCRDAGVPCVAIRAISDDLSRDLPPDVAKMLTQRGPRQWGAAAGALLKEPSLATDLWTLREQATSAADILGRFTAAAVPQLLN</sequence>
<protein>
    <submittedName>
        <fullName evidence="2">5'-methylthioadenosine/S-adenosylhomocysteine nucleosidase</fullName>
        <ecNumber evidence="2">3.2.2.9</ecNumber>
    </submittedName>
</protein>
<dbReference type="GO" id="GO:0005829">
    <property type="term" value="C:cytosol"/>
    <property type="evidence" value="ECO:0007669"/>
    <property type="project" value="TreeGrafter"/>
</dbReference>
<dbReference type="PANTHER" id="PTHR46832">
    <property type="entry name" value="5'-METHYLTHIOADENOSINE/S-ADENOSYLHOMOCYSTEINE NUCLEOSIDASE"/>
    <property type="match status" value="1"/>
</dbReference>
<dbReference type="GO" id="GO:0009116">
    <property type="term" value="P:nucleoside metabolic process"/>
    <property type="evidence" value="ECO:0007669"/>
    <property type="project" value="InterPro"/>
</dbReference>